<dbReference type="EMBL" id="MZGV01000008">
    <property type="protein sequence ID" value="OPJ63569.1"/>
    <property type="molecule type" value="Genomic_DNA"/>
</dbReference>
<dbReference type="InterPro" id="IPR043519">
    <property type="entry name" value="NT_sf"/>
</dbReference>
<protein>
    <submittedName>
        <fullName evidence="2">Nucleotidyltransferase domain protein</fullName>
    </submittedName>
</protein>
<reference evidence="2 3" key="1">
    <citation type="submission" date="2017-03" db="EMBL/GenBank/DDBJ databases">
        <title>Genome sequence of Clostridium oryzae DSM 28571.</title>
        <authorList>
            <person name="Poehlein A."/>
            <person name="Daniel R."/>
        </authorList>
    </citation>
    <scope>NUCLEOTIDE SEQUENCE [LARGE SCALE GENOMIC DNA]</scope>
    <source>
        <strain evidence="2 3">DSM 28571</strain>
    </source>
</reference>
<dbReference type="AlphaFoldDB" id="A0A1V4IUH4"/>
<keyword evidence="2" id="KW-0808">Transferase</keyword>
<organism evidence="2 3">
    <name type="scientific">Clostridium oryzae</name>
    <dbReference type="NCBI Taxonomy" id="1450648"/>
    <lineage>
        <taxon>Bacteria</taxon>
        <taxon>Bacillati</taxon>
        <taxon>Bacillota</taxon>
        <taxon>Clostridia</taxon>
        <taxon>Eubacteriales</taxon>
        <taxon>Clostridiaceae</taxon>
        <taxon>Clostridium</taxon>
    </lineage>
</organism>
<feature type="domain" description="Polymerase beta nucleotidyltransferase" evidence="1">
    <location>
        <begin position="51"/>
        <end position="146"/>
    </location>
</feature>
<name>A0A1V4IUH4_9CLOT</name>
<comment type="caution">
    <text evidence="2">The sequence shown here is derived from an EMBL/GenBank/DDBJ whole genome shotgun (WGS) entry which is preliminary data.</text>
</comment>
<evidence type="ECO:0000259" key="1">
    <source>
        <dbReference type="Pfam" id="PF18765"/>
    </source>
</evidence>
<keyword evidence="3" id="KW-1185">Reference proteome</keyword>
<dbReference type="Gene3D" id="3.30.460.10">
    <property type="entry name" value="Beta Polymerase, domain 2"/>
    <property type="match status" value="1"/>
</dbReference>
<dbReference type="SUPFAM" id="SSF81301">
    <property type="entry name" value="Nucleotidyltransferase"/>
    <property type="match status" value="1"/>
</dbReference>
<proteinExistence type="predicted"/>
<dbReference type="Proteomes" id="UP000190080">
    <property type="component" value="Unassembled WGS sequence"/>
</dbReference>
<gene>
    <name evidence="2" type="ORF">CLORY_10770</name>
</gene>
<dbReference type="CDD" id="cd05403">
    <property type="entry name" value="NT_KNTase_like"/>
    <property type="match status" value="1"/>
</dbReference>
<dbReference type="STRING" id="1450648.CLORY_10770"/>
<evidence type="ECO:0000313" key="3">
    <source>
        <dbReference type="Proteomes" id="UP000190080"/>
    </source>
</evidence>
<dbReference type="Gene3D" id="1.20.120.330">
    <property type="entry name" value="Nucleotidyltransferases domain 2"/>
    <property type="match status" value="1"/>
</dbReference>
<sequence>MKKFRIKDQSIYFILICELKSLVHIRKRVNKGTMGGISLSNSILQYQKAFNNIVEKLKNNEDILAVLVFGSMVTGDLWKESDIDLFVVVKNGPDTVENIYTEEKGIPLHLKFLNKQAFTDMYENNAGGGFIHRVLASSRLVFSKDIDITSTYNSGRYYQDFDRERWNIVYFSRLLNNIDLCKKYLSSGREYTAYIFSMMCIDDYSRLYVNYSGHMISRDALSVALNLNDTLKIYVDKFLLDKDETVENRINGLLDYINQEIDDNIKTITGFLIEYMQKSEVKMSSEQIKRDELFRSFDIDMEEILNELYKRNIIKKDTRDLCIGTTEVILKENVYYI</sequence>
<dbReference type="InterPro" id="IPR041633">
    <property type="entry name" value="Polbeta"/>
</dbReference>
<dbReference type="GO" id="GO:0016740">
    <property type="term" value="F:transferase activity"/>
    <property type="evidence" value="ECO:0007669"/>
    <property type="project" value="UniProtKB-KW"/>
</dbReference>
<accession>A0A1V4IUH4</accession>
<dbReference type="Pfam" id="PF18765">
    <property type="entry name" value="Polbeta"/>
    <property type="match status" value="1"/>
</dbReference>
<evidence type="ECO:0000313" key="2">
    <source>
        <dbReference type="EMBL" id="OPJ63569.1"/>
    </source>
</evidence>